<gene>
    <name evidence="7" type="ORF">GCM10025881_24460</name>
</gene>
<feature type="chain" id="PRO_5046580347" evidence="6">
    <location>
        <begin position="21"/>
        <end position="437"/>
    </location>
</feature>
<keyword evidence="3" id="KW-0472">Membrane</keyword>
<name>A0ABQ6K4R7_9MICO</name>
<dbReference type="PANTHER" id="PTHR43649:SF33">
    <property type="entry name" value="POLYGALACTURONAN_RHAMNOGALACTURONAN-BINDING PROTEIN YTCQ"/>
    <property type="match status" value="1"/>
</dbReference>
<dbReference type="Proteomes" id="UP001157034">
    <property type="component" value="Unassembled WGS sequence"/>
</dbReference>
<organism evidence="7 8">
    <name type="scientific">Pseudolysinimonas kribbensis</name>
    <dbReference type="NCBI Taxonomy" id="433641"/>
    <lineage>
        <taxon>Bacteria</taxon>
        <taxon>Bacillati</taxon>
        <taxon>Actinomycetota</taxon>
        <taxon>Actinomycetes</taxon>
        <taxon>Micrococcales</taxon>
        <taxon>Microbacteriaceae</taxon>
        <taxon>Pseudolysinimonas</taxon>
    </lineage>
</organism>
<dbReference type="Pfam" id="PF01547">
    <property type="entry name" value="SBP_bac_1"/>
    <property type="match status" value="1"/>
</dbReference>
<dbReference type="Gene3D" id="3.40.190.10">
    <property type="entry name" value="Periplasmic binding protein-like II"/>
    <property type="match status" value="2"/>
</dbReference>
<comment type="caution">
    <text evidence="7">The sequence shown here is derived from an EMBL/GenBank/DDBJ whole genome shotgun (WGS) entry which is preliminary data.</text>
</comment>
<dbReference type="RefSeq" id="WP_284254360.1">
    <property type="nucleotide sequence ID" value="NZ_BAAAQO010000002.1"/>
</dbReference>
<keyword evidence="2 6" id="KW-0732">Signal</keyword>
<evidence type="ECO:0000256" key="1">
    <source>
        <dbReference type="ARBA" id="ARBA00022475"/>
    </source>
</evidence>
<proteinExistence type="predicted"/>
<keyword evidence="5" id="KW-0449">Lipoprotein</keyword>
<reference evidence="8" key="1">
    <citation type="journal article" date="2019" name="Int. J. Syst. Evol. Microbiol.">
        <title>The Global Catalogue of Microorganisms (GCM) 10K type strain sequencing project: providing services to taxonomists for standard genome sequencing and annotation.</title>
        <authorList>
            <consortium name="The Broad Institute Genomics Platform"/>
            <consortium name="The Broad Institute Genome Sequencing Center for Infectious Disease"/>
            <person name="Wu L."/>
            <person name="Ma J."/>
        </authorList>
    </citation>
    <scope>NUCLEOTIDE SEQUENCE [LARGE SCALE GENOMIC DNA]</scope>
    <source>
        <strain evidence="8">NBRC 108894</strain>
    </source>
</reference>
<keyword evidence="8" id="KW-1185">Reference proteome</keyword>
<evidence type="ECO:0000256" key="6">
    <source>
        <dbReference type="SAM" id="SignalP"/>
    </source>
</evidence>
<evidence type="ECO:0000256" key="3">
    <source>
        <dbReference type="ARBA" id="ARBA00023136"/>
    </source>
</evidence>
<dbReference type="EMBL" id="BSVB01000001">
    <property type="protein sequence ID" value="GMA95622.1"/>
    <property type="molecule type" value="Genomic_DNA"/>
</dbReference>
<evidence type="ECO:0000313" key="8">
    <source>
        <dbReference type="Proteomes" id="UP001157034"/>
    </source>
</evidence>
<feature type="signal peptide" evidence="6">
    <location>
        <begin position="1"/>
        <end position="20"/>
    </location>
</feature>
<dbReference type="InterPro" id="IPR006059">
    <property type="entry name" value="SBP"/>
</dbReference>
<keyword evidence="1" id="KW-1003">Cell membrane</keyword>
<dbReference type="InterPro" id="IPR050490">
    <property type="entry name" value="Bact_solute-bd_prot1"/>
</dbReference>
<evidence type="ECO:0000256" key="4">
    <source>
        <dbReference type="ARBA" id="ARBA00023139"/>
    </source>
</evidence>
<accession>A0ABQ6K4R7</accession>
<dbReference type="PANTHER" id="PTHR43649">
    <property type="entry name" value="ARABINOSE-BINDING PROTEIN-RELATED"/>
    <property type="match status" value="1"/>
</dbReference>
<evidence type="ECO:0000256" key="5">
    <source>
        <dbReference type="ARBA" id="ARBA00023288"/>
    </source>
</evidence>
<protein>
    <submittedName>
        <fullName evidence="7">Sugar ABC transporter substrate-binding protein</fullName>
    </submittedName>
</protein>
<dbReference type="PROSITE" id="PS51257">
    <property type="entry name" value="PROKAR_LIPOPROTEIN"/>
    <property type="match status" value="1"/>
</dbReference>
<keyword evidence="4" id="KW-0564">Palmitate</keyword>
<evidence type="ECO:0000313" key="7">
    <source>
        <dbReference type="EMBL" id="GMA95622.1"/>
    </source>
</evidence>
<sequence>MKMRHVLAGFGVLVLAAGLAACSGGSGDSSGGDAFAGKITGTITVLTNRTDIVNTTFKKYAKEFEKAYPGTNVKFEAITNYEQDVTTRLGSGNAGDVALIPTAVGRAQLPQFFEPLGSEASVSKTYRFVANQSYNGKAYGIPTYGSTMGFVYNKDVWKQAGITALPKTPSEFLDDLKQIKSKTSATPYYTNYHDQWPLSQWNGDSGLTNNVDAVNDLNTNKAPWSGKTYVNISDSLLFDIVHDGLSEVDPTTTAWESSKGYLAQGQIATMYLGSWAITQMQDAATKAGKSADSIGYMPFPYQVKGTYYAALAPDYLQGVTKASKNKPTAYAWANWFAKKSGYADLNGGVGATVGSKNPATLNNFAKLGVKYVEQAPAPKGKENLQNQIMKESQIDLSGGIYRQKLVDVARGAASGTKASYFASLNQAWGQAVADNAG</sequence>
<dbReference type="SUPFAM" id="SSF53850">
    <property type="entry name" value="Periplasmic binding protein-like II"/>
    <property type="match status" value="1"/>
</dbReference>
<evidence type="ECO:0000256" key="2">
    <source>
        <dbReference type="ARBA" id="ARBA00022729"/>
    </source>
</evidence>